<gene>
    <name evidence="1" type="ORF">Anapl_08950</name>
</gene>
<evidence type="ECO:0000313" key="2">
    <source>
        <dbReference type="Proteomes" id="UP000296049"/>
    </source>
</evidence>
<name>R0LCW3_ANAPL</name>
<keyword evidence="2" id="KW-1185">Reference proteome</keyword>
<organism evidence="1 2">
    <name type="scientific">Anas platyrhynchos</name>
    <name type="common">Mallard</name>
    <name type="synonym">Anas boschas</name>
    <dbReference type="NCBI Taxonomy" id="8839"/>
    <lineage>
        <taxon>Eukaryota</taxon>
        <taxon>Metazoa</taxon>
        <taxon>Chordata</taxon>
        <taxon>Craniata</taxon>
        <taxon>Vertebrata</taxon>
        <taxon>Euteleostomi</taxon>
        <taxon>Archelosauria</taxon>
        <taxon>Archosauria</taxon>
        <taxon>Dinosauria</taxon>
        <taxon>Saurischia</taxon>
        <taxon>Theropoda</taxon>
        <taxon>Coelurosauria</taxon>
        <taxon>Aves</taxon>
        <taxon>Neognathae</taxon>
        <taxon>Galloanserae</taxon>
        <taxon>Anseriformes</taxon>
        <taxon>Anatidae</taxon>
        <taxon>Anatinae</taxon>
        <taxon>Anas</taxon>
    </lineage>
</organism>
<dbReference type="AlphaFoldDB" id="R0LCW3"/>
<proteinExistence type="predicted"/>
<reference evidence="2" key="1">
    <citation type="journal article" date="2013" name="Nat. Genet.">
        <title>The duck genome and transcriptome provide insight into an avian influenza virus reservoir species.</title>
        <authorList>
            <person name="Huang Y."/>
            <person name="Li Y."/>
            <person name="Burt D.W."/>
            <person name="Chen H."/>
            <person name="Zhang Y."/>
            <person name="Qian W."/>
            <person name="Kim H."/>
            <person name="Gan S."/>
            <person name="Zhao Y."/>
            <person name="Li J."/>
            <person name="Yi K."/>
            <person name="Feng H."/>
            <person name="Zhu P."/>
            <person name="Li B."/>
            <person name="Liu Q."/>
            <person name="Fairley S."/>
            <person name="Magor K.E."/>
            <person name="Du Z."/>
            <person name="Hu X."/>
            <person name="Goodman L."/>
            <person name="Tafer H."/>
            <person name="Vignal A."/>
            <person name="Lee T."/>
            <person name="Kim K.W."/>
            <person name="Sheng Z."/>
            <person name="An Y."/>
            <person name="Searle S."/>
            <person name="Herrero J."/>
            <person name="Groenen M.A."/>
            <person name="Crooijmans R.P."/>
            <person name="Faraut T."/>
            <person name="Cai Q."/>
            <person name="Webster R.G."/>
            <person name="Aldridge J.R."/>
            <person name="Warren W.C."/>
            <person name="Bartschat S."/>
            <person name="Kehr S."/>
            <person name="Marz M."/>
            <person name="Stadler P.F."/>
            <person name="Smith J."/>
            <person name="Kraus R.H."/>
            <person name="Zhao Y."/>
            <person name="Ren L."/>
            <person name="Fei J."/>
            <person name="Morisson M."/>
            <person name="Kaiser P."/>
            <person name="Griffin D.K."/>
            <person name="Rao M."/>
            <person name="Pitel F."/>
            <person name="Wang J."/>
            <person name="Li N."/>
        </authorList>
    </citation>
    <scope>NUCLEOTIDE SEQUENCE [LARGE SCALE GENOMIC DNA]</scope>
</reference>
<evidence type="ECO:0000313" key="1">
    <source>
        <dbReference type="EMBL" id="EOA98132.1"/>
    </source>
</evidence>
<dbReference type="Proteomes" id="UP000296049">
    <property type="component" value="Unassembled WGS sequence"/>
</dbReference>
<accession>R0LCW3</accession>
<dbReference type="EMBL" id="KB743547">
    <property type="protein sequence ID" value="EOA98132.1"/>
    <property type="molecule type" value="Genomic_DNA"/>
</dbReference>
<sequence length="281" mass="30363">MPYLQRCGAVHAQCRIRAGSMQQCRIHPSQPYATSPSRSYSWKALEGRAMFGYLRLHRCGAVTFPQAGSAPMQDVVITFATVNCANLGPCRALAHLHSGSWSFLRLVALHSMHPPGEGLRKYLLSVLQVLPAPRGCVERDAAYPRAEALILPPAACLKHHSPSCSTCCGVPSPCWLVTYLEQRRAAARPQLHHLHAQAWPRNLLFGLFFEAAGAALASQIDLFCVQFSKLVLTAGRAASEGSVCTLTRSTTEALGCSKGAATYSRQKTSNGHSHISLCIAG</sequence>
<protein>
    <submittedName>
        <fullName evidence="1">Uncharacterized protein</fullName>
    </submittedName>
</protein>